<evidence type="ECO:0000256" key="1">
    <source>
        <dbReference type="ARBA" id="ARBA00011073"/>
    </source>
</evidence>
<dbReference type="InterPro" id="IPR000209">
    <property type="entry name" value="Peptidase_S8/S53_dom"/>
</dbReference>
<dbReference type="InterPro" id="IPR022398">
    <property type="entry name" value="Peptidase_S8_His-AS"/>
</dbReference>
<comment type="caution">
    <text evidence="9">The sequence shown here is derived from an EMBL/GenBank/DDBJ whole genome shotgun (WGS) entry which is preliminary data.</text>
</comment>
<dbReference type="InterPro" id="IPR036852">
    <property type="entry name" value="Peptidase_S8/S53_dom_sf"/>
</dbReference>
<feature type="signal peptide" evidence="7">
    <location>
        <begin position="1"/>
        <end position="27"/>
    </location>
</feature>
<evidence type="ECO:0000313" key="10">
    <source>
        <dbReference type="Proteomes" id="UP001595839"/>
    </source>
</evidence>
<evidence type="ECO:0000256" key="6">
    <source>
        <dbReference type="RuleBase" id="RU003355"/>
    </source>
</evidence>
<dbReference type="InterPro" id="IPR050131">
    <property type="entry name" value="Peptidase_S8_subtilisin-like"/>
</dbReference>
<evidence type="ECO:0000256" key="4">
    <source>
        <dbReference type="ARBA" id="ARBA00022825"/>
    </source>
</evidence>
<feature type="active site" description="Charge relay system" evidence="5">
    <location>
        <position position="238"/>
    </location>
</feature>
<dbReference type="InterPro" id="IPR023827">
    <property type="entry name" value="Peptidase_S8_Asp-AS"/>
</dbReference>
<feature type="domain" description="Peptidase S8/S53" evidence="8">
    <location>
        <begin position="229"/>
        <end position="490"/>
    </location>
</feature>
<keyword evidence="2 5" id="KW-0645">Protease</keyword>
<evidence type="ECO:0000256" key="2">
    <source>
        <dbReference type="ARBA" id="ARBA00022670"/>
    </source>
</evidence>
<comment type="similarity">
    <text evidence="1 5 6">Belongs to the peptidase S8 family.</text>
</comment>
<dbReference type="PROSITE" id="PS00138">
    <property type="entry name" value="SUBTILASE_SER"/>
    <property type="match status" value="1"/>
</dbReference>
<sequence length="1260" mass="133364">MKRRIRLAAATSVGLALIVGVVPPVFAGPAEPKGGAVPSTSPGDTATVRLITGDRVTVSTVAGGRSTAGIEPGPGRESIVFRTVEQDGRLTVLPSDAAELVSAGRVDRTLFDVTALVAQHYDEAHTDALPLIMGDTADGSGPAARELTSFADDGSQVRELRSLRARAVRVGQDRLDAFWKRFVPAGDELTATALSATPRMWLDERVKPVLDRSTRQIGAPTAWEGGYRGDGVKVAVLDTGVDAAHPDLAGRIAEARDFSGSASGTADAFGHGTHVASVVGGSGAASGGSRKGVAPDADLLIGKVLGDDGYGSESQAIAGMEWAAAEGAKVVNMSLGSDQRTDGTDPMGLALNELSRRTGTLFVVAAGNSGEQGPGTVGSPGAADAALTVGAVDRDDTLAAFSSRGPRFGDAAVKPDVTAPGVGIVAARAAGTTMGDPVDEQYVAASGTSMATPHVAGAAALLAQRHPDWSGPALKDALVSTSHREAGQKVTEQGGGRIDVAAALGPVSATGTIALGTFETGAATPRTVQLRYANGSDKDVTLALTPTWSAADSGTVPAEAVRLGAGTVRVPAGATVEVPLTVDPAQVRKGQYYGYVTGATADGSVAVHTTLSLVVRRPIHKITVRTYDKDGHRVQALPMIWGAEGYVDYTDPVRAVAEVEEGLYTVTHTSLDVASDGQELREVILPEVDVTKDTVVTVDARSTRKVDIRTPRPAEQRGTLSYQTYRELDGHGALQGTMFFDNAKRLYVSPTPTVRHGTFEFSSRWQLVAPLLEATVLGTGAKLNAYYMPESPLIDDGSTLTVVDAGDAAAPSFAHVRGKAAVITNARGVAQQPVIERAATAGARAVVLIHYDDNPWTRWTPDGERLRLPTIRVGARTGADILARAERHTTRLHLAGTARSPYLYDVMQVSRQRVPGQVRYDVSAANSSIVRTTYADNGGTGWAAEQRFGWRPVQDTAWLQYTRYVPTGFQRTEYISADDTTWQHLVHHRTYDVDVPLSLGMRDTPRIYRAGTRAEETWQGAVVRPSIPAGFTDPTVRDGNVLRLRIPEFTDSQAGHWSRLLPAGDGGVGGGVRTSEAPQTGDSAGAVLYRNGEKAEELADAWTDVEVPTGTADYRLDLTTRRASDAWRYGTATDTSWSFRSGSTGTPVALNLLQLDYEVPVASDNSLRASRKYDIVVKVRAQDGLPSPRGVRTRVETSYDDGRTWQRAQVRVRAHDEFQATVTRPSAARGDTPVTLRVIAEDATGNSVRQTVRRAFLHTG</sequence>
<keyword evidence="7" id="KW-0732">Signal</keyword>
<feature type="active site" description="Charge relay system" evidence="5">
    <location>
        <position position="449"/>
    </location>
</feature>
<dbReference type="EMBL" id="JBHSFK010000049">
    <property type="protein sequence ID" value="MFC4506918.1"/>
    <property type="molecule type" value="Genomic_DNA"/>
</dbReference>
<feature type="active site" description="Charge relay system" evidence="5">
    <location>
        <position position="271"/>
    </location>
</feature>
<dbReference type="InterPro" id="IPR023828">
    <property type="entry name" value="Peptidase_S8_Ser-AS"/>
</dbReference>
<dbReference type="PROSITE" id="PS00136">
    <property type="entry name" value="SUBTILASE_ASP"/>
    <property type="match status" value="1"/>
</dbReference>
<keyword evidence="10" id="KW-1185">Reference proteome</keyword>
<organism evidence="9 10">
    <name type="scientific">Streptomyces vulcanius</name>
    <dbReference type="NCBI Taxonomy" id="1441876"/>
    <lineage>
        <taxon>Bacteria</taxon>
        <taxon>Bacillati</taxon>
        <taxon>Actinomycetota</taxon>
        <taxon>Actinomycetes</taxon>
        <taxon>Kitasatosporales</taxon>
        <taxon>Streptomycetaceae</taxon>
        <taxon>Streptomyces</taxon>
    </lineage>
</organism>
<dbReference type="PRINTS" id="PR00723">
    <property type="entry name" value="SUBTILISIN"/>
</dbReference>
<proteinExistence type="inferred from homology"/>
<evidence type="ECO:0000256" key="3">
    <source>
        <dbReference type="ARBA" id="ARBA00022801"/>
    </source>
</evidence>
<dbReference type="Gene3D" id="3.40.50.200">
    <property type="entry name" value="Peptidase S8/S53 domain"/>
    <property type="match status" value="1"/>
</dbReference>
<gene>
    <name evidence="9" type="ORF">ACFPIH_47005</name>
</gene>
<dbReference type="Gene3D" id="3.50.30.30">
    <property type="match status" value="1"/>
</dbReference>
<evidence type="ECO:0000259" key="8">
    <source>
        <dbReference type="Pfam" id="PF00082"/>
    </source>
</evidence>
<dbReference type="Proteomes" id="UP001595839">
    <property type="component" value="Unassembled WGS sequence"/>
</dbReference>
<dbReference type="SUPFAM" id="SSF50939">
    <property type="entry name" value="Sialidases"/>
    <property type="match status" value="1"/>
</dbReference>
<feature type="chain" id="PRO_5046752663" evidence="7">
    <location>
        <begin position="28"/>
        <end position="1260"/>
    </location>
</feature>
<dbReference type="PIRSF" id="PIRSF037852">
    <property type="entry name" value="Subtilisin_rel_SAV5721"/>
    <property type="match status" value="1"/>
</dbReference>
<protein>
    <submittedName>
        <fullName evidence="9">S8 family serine peptidase</fullName>
    </submittedName>
</protein>
<dbReference type="InterPro" id="IPR036278">
    <property type="entry name" value="Sialidase_sf"/>
</dbReference>
<evidence type="ECO:0000313" key="9">
    <source>
        <dbReference type="EMBL" id="MFC4506918.1"/>
    </source>
</evidence>
<dbReference type="PANTHER" id="PTHR43806">
    <property type="entry name" value="PEPTIDASE S8"/>
    <property type="match status" value="1"/>
</dbReference>
<dbReference type="PANTHER" id="PTHR43806:SF65">
    <property type="entry name" value="SERINE PROTEASE APRX"/>
    <property type="match status" value="1"/>
</dbReference>
<reference evidence="10" key="1">
    <citation type="journal article" date="2019" name="Int. J. Syst. Evol. Microbiol.">
        <title>The Global Catalogue of Microorganisms (GCM) 10K type strain sequencing project: providing services to taxonomists for standard genome sequencing and annotation.</title>
        <authorList>
            <consortium name="The Broad Institute Genomics Platform"/>
            <consortium name="The Broad Institute Genome Sequencing Center for Infectious Disease"/>
            <person name="Wu L."/>
            <person name="Ma J."/>
        </authorList>
    </citation>
    <scope>NUCLEOTIDE SEQUENCE [LARGE SCALE GENOMIC DNA]</scope>
    <source>
        <strain evidence="10">CGMCC 4.7177</strain>
    </source>
</reference>
<dbReference type="InterPro" id="IPR015500">
    <property type="entry name" value="Peptidase_S8_subtilisin-rel"/>
</dbReference>
<accession>A0ABV9B3V1</accession>
<dbReference type="Pfam" id="PF00082">
    <property type="entry name" value="Peptidase_S8"/>
    <property type="match status" value="1"/>
</dbReference>
<dbReference type="InterPro" id="IPR017296">
    <property type="entry name" value="Peptidase_S8A_SAM-P45"/>
</dbReference>
<name>A0ABV9B3V1_9ACTN</name>
<evidence type="ECO:0000256" key="5">
    <source>
        <dbReference type="PROSITE-ProRule" id="PRU01240"/>
    </source>
</evidence>
<dbReference type="SUPFAM" id="SSF52743">
    <property type="entry name" value="Subtilisin-like"/>
    <property type="match status" value="1"/>
</dbReference>
<keyword evidence="3 5" id="KW-0378">Hydrolase</keyword>
<keyword evidence="4 5" id="KW-0720">Serine protease</keyword>
<dbReference type="PROSITE" id="PS51892">
    <property type="entry name" value="SUBTILASE"/>
    <property type="match status" value="1"/>
</dbReference>
<dbReference type="PROSITE" id="PS00137">
    <property type="entry name" value="SUBTILASE_HIS"/>
    <property type="match status" value="1"/>
</dbReference>
<dbReference type="RefSeq" id="WP_381185254.1">
    <property type="nucleotide sequence ID" value="NZ_JBHSFK010000049.1"/>
</dbReference>
<evidence type="ECO:0000256" key="7">
    <source>
        <dbReference type="SAM" id="SignalP"/>
    </source>
</evidence>